<name>A0A9P7TYA0_9HYPO</name>
<dbReference type="EMBL" id="SRRH01000242">
    <property type="protein sequence ID" value="KAG6293516.1"/>
    <property type="molecule type" value="Genomic_DNA"/>
</dbReference>
<evidence type="ECO:0000313" key="3">
    <source>
        <dbReference type="Proteomes" id="UP000707071"/>
    </source>
</evidence>
<comment type="caution">
    <text evidence="2">The sequence shown here is derived from an EMBL/GenBank/DDBJ whole genome shotgun (WGS) entry which is preliminary data.</text>
</comment>
<evidence type="ECO:0000256" key="1">
    <source>
        <dbReference type="SAM" id="MobiDB-lite"/>
    </source>
</evidence>
<protein>
    <submittedName>
        <fullName evidence="2">Uncharacterized protein</fullName>
    </submittedName>
</protein>
<dbReference type="Proteomes" id="UP000707071">
    <property type="component" value="Unassembled WGS sequence"/>
</dbReference>
<evidence type="ECO:0000313" key="2">
    <source>
        <dbReference type="EMBL" id="KAG6293516.1"/>
    </source>
</evidence>
<accession>A0A9P7TYA0</accession>
<organism evidence="2 3">
    <name type="scientific">Claviceps aff. purpurea</name>
    <dbReference type="NCBI Taxonomy" id="1967640"/>
    <lineage>
        <taxon>Eukaryota</taxon>
        <taxon>Fungi</taxon>
        <taxon>Dikarya</taxon>
        <taxon>Ascomycota</taxon>
        <taxon>Pezizomycotina</taxon>
        <taxon>Sordariomycetes</taxon>
        <taxon>Hypocreomycetidae</taxon>
        <taxon>Hypocreales</taxon>
        <taxon>Clavicipitaceae</taxon>
        <taxon>Claviceps</taxon>
    </lineage>
</organism>
<keyword evidence="3" id="KW-1185">Reference proteome</keyword>
<sequence length="152" mass="17364">MLVVGYRLSSHENAENDHEAALGADAELQRARPRPRRRVLEYVPRRRNNAELREVVEGEDCGLTDLWEPRSGERDQLPPPEVMYDSFDAAVAGVTAWAKEHGVAYRKQTWTNKHHHRLLMVCFHAGEHPERADVHDGSRLRPGATSQKLTVR</sequence>
<proteinExistence type="predicted"/>
<feature type="region of interest" description="Disordered" evidence="1">
    <location>
        <begin position="131"/>
        <end position="152"/>
    </location>
</feature>
<dbReference type="AlphaFoldDB" id="A0A9P7TYA0"/>
<reference evidence="2 3" key="1">
    <citation type="journal article" date="2020" name="bioRxiv">
        <title>Whole genome comparisons of ergot fungi reveals the divergence and evolution of species within the genus Claviceps are the result of varying mechanisms driving genome evolution and host range expansion.</title>
        <authorList>
            <person name="Wyka S.A."/>
            <person name="Mondo S.J."/>
            <person name="Liu M."/>
            <person name="Dettman J."/>
            <person name="Nalam V."/>
            <person name="Broders K.D."/>
        </authorList>
    </citation>
    <scope>NUCLEOTIDE SEQUENCE [LARGE SCALE GENOMIC DNA]</scope>
    <source>
        <strain evidence="2 3">Clav52</strain>
    </source>
</reference>
<gene>
    <name evidence="2" type="ORF">E4U09_002979</name>
</gene>